<proteinExistence type="predicted"/>
<evidence type="ECO:0000313" key="2">
    <source>
        <dbReference type="Proteomes" id="UP001146670"/>
    </source>
</evidence>
<reference evidence="1" key="1">
    <citation type="submission" date="2022-12" db="EMBL/GenBank/DDBJ databases">
        <title>Description and comparative metabolic analysis of Aerococcus sp. nov., isolated from the feces of a pig.</title>
        <authorList>
            <person name="Chang Y.-H."/>
        </authorList>
    </citation>
    <scope>NUCLEOTIDE SEQUENCE</scope>
    <source>
        <strain evidence="1">YH-aer222</strain>
    </source>
</reference>
<evidence type="ECO:0000313" key="1">
    <source>
        <dbReference type="EMBL" id="MCZ0726137.1"/>
    </source>
</evidence>
<organism evidence="1 2">
    <name type="scientific">Aerococcus kribbianus</name>
    <dbReference type="NCBI Taxonomy" id="2999064"/>
    <lineage>
        <taxon>Bacteria</taxon>
        <taxon>Bacillati</taxon>
        <taxon>Bacillota</taxon>
        <taxon>Bacilli</taxon>
        <taxon>Lactobacillales</taxon>
        <taxon>Aerococcaceae</taxon>
        <taxon>Aerococcus</taxon>
    </lineage>
</organism>
<dbReference type="Proteomes" id="UP001146670">
    <property type="component" value="Unassembled WGS sequence"/>
</dbReference>
<gene>
    <name evidence="1" type="ORF">OW157_06060</name>
</gene>
<dbReference type="RefSeq" id="WP_268752462.1">
    <property type="nucleotide sequence ID" value="NZ_JAPRFQ010000002.1"/>
</dbReference>
<keyword evidence="2" id="KW-1185">Reference proteome</keyword>
<sequence length="66" mass="7497">MTIFMGFDGVTSSADYSGLWRIYDGEKWSHAFRDKDEALSHCQKWNGQAIGLATNFGYVEVMTIEN</sequence>
<dbReference type="EMBL" id="JAPRFR010000002">
    <property type="protein sequence ID" value="MCZ0726137.1"/>
    <property type="molecule type" value="Genomic_DNA"/>
</dbReference>
<comment type="caution">
    <text evidence="1">The sequence shown here is derived from an EMBL/GenBank/DDBJ whole genome shotgun (WGS) entry which is preliminary data.</text>
</comment>
<name>A0A9X3FP33_9LACT</name>
<dbReference type="AlphaFoldDB" id="A0A9X3FP33"/>
<accession>A0A9X3FP33</accession>
<protein>
    <submittedName>
        <fullName evidence="1">Uncharacterized protein</fullName>
    </submittedName>
</protein>